<evidence type="ECO:0000313" key="8">
    <source>
        <dbReference type="Proteomes" id="UP000306918"/>
    </source>
</evidence>
<evidence type="ECO:0000256" key="3">
    <source>
        <dbReference type="ARBA" id="ARBA00022989"/>
    </source>
</evidence>
<dbReference type="AlphaFoldDB" id="A0A4S8HEX5"/>
<dbReference type="UniPathway" id="UPA00895"/>
<name>A0A4S8HEX5_9BACT</name>
<evidence type="ECO:0000256" key="5">
    <source>
        <dbReference type="SAM" id="Phobius"/>
    </source>
</evidence>
<reference evidence="7 8" key="1">
    <citation type="submission" date="2019-04" db="EMBL/GenBank/DDBJ databases">
        <title>Niastella caeni sp. nov., isolated from activated sludge.</title>
        <authorList>
            <person name="Sheng M."/>
        </authorList>
    </citation>
    <scope>NUCLEOTIDE SEQUENCE [LARGE SCALE GENOMIC DNA]</scope>
    <source>
        <strain evidence="7 8">HX-2-15</strain>
    </source>
</reference>
<evidence type="ECO:0000313" key="7">
    <source>
        <dbReference type="EMBL" id="THU31172.1"/>
    </source>
</evidence>
<accession>A0A4S8HEX5</accession>
<keyword evidence="8" id="KW-1185">Reference proteome</keyword>
<feature type="domain" description="Methylamine utilisation protein MauE" evidence="6">
    <location>
        <begin position="4"/>
        <end position="128"/>
    </location>
</feature>
<keyword evidence="2 5" id="KW-0812">Transmembrane</keyword>
<evidence type="ECO:0000256" key="4">
    <source>
        <dbReference type="ARBA" id="ARBA00023136"/>
    </source>
</evidence>
<comment type="caution">
    <text evidence="7">The sequence shown here is derived from an EMBL/GenBank/DDBJ whole genome shotgun (WGS) entry which is preliminary data.</text>
</comment>
<keyword evidence="3 5" id="KW-1133">Transmembrane helix</keyword>
<feature type="transmembrane region" description="Helical" evidence="5">
    <location>
        <begin position="73"/>
        <end position="94"/>
    </location>
</feature>
<dbReference type="GO" id="GO:0030416">
    <property type="term" value="P:methylamine metabolic process"/>
    <property type="evidence" value="ECO:0007669"/>
    <property type="project" value="InterPro"/>
</dbReference>
<organism evidence="7 8">
    <name type="scientific">Niastella caeni</name>
    <dbReference type="NCBI Taxonomy" id="2569763"/>
    <lineage>
        <taxon>Bacteria</taxon>
        <taxon>Pseudomonadati</taxon>
        <taxon>Bacteroidota</taxon>
        <taxon>Chitinophagia</taxon>
        <taxon>Chitinophagales</taxon>
        <taxon>Chitinophagaceae</taxon>
        <taxon>Niastella</taxon>
    </lineage>
</organism>
<keyword evidence="4 5" id="KW-0472">Membrane</keyword>
<dbReference type="EMBL" id="STFF01000014">
    <property type="protein sequence ID" value="THU31172.1"/>
    <property type="molecule type" value="Genomic_DNA"/>
</dbReference>
<proteinExistence type="predicted"/>
<dbReference type="RefSeq" id="WP_136580717.1">
    <property type="nucleotide sequence ID" value="NZ_STFF01000014.1"/>
</dbReference>
<evidence type="ECO:0000259" key="6">
    <source>
        <dbReference type="Pfam" id="PF07291"/>
    </source>
</evidence>
<sequence>MITKALVKSIAIALAVLFSYAAVDKLEHYAQFSLQLQRFPLAIPVLFQQPWIIPVVELQIALSLLLPFSRLKGLFASLFLLSLYAIYLSCMLESRLLFTCQCGEPFQSLSLKVHIVLTLGCVFVTGVGVVLSGRIMGPSLRDLKKFPFVRPYYGQIDTSLVSSKN</sequence>
<comment type="subcellular location">
    <subcellularLocation>
        <location evidence="1">Membrane</location>
        <topology evidence="1">Multi-pass membrane protein</topology>
    </subcellularLocation>
</comment>
<protein>
    <recommendedName>
        <fullName evidence="6">Methylamine utilisation protein MauE domain-containing protein</fullName>
    </recommendedName>
</protein>
<dbReference type="OrthoDB" id="673785at2"/>
<dbReference type="Proteomes" id="UP000306918">
    <property type="component" value="Unassembled WGS sequence"/>
</dbReference>
<dbReference type="GO" id="GO:0016020">
    <property type="term" value="C:membrane"/>
    <property type="evidence" value="ECO:0007669"/>
    <property type="project" value="UniProtKB-SubCell"/>
</dbReference>
<feature type="transmembrane region" description="Helical" evidence="5">
    <location>
        <begin position="45"/>
        <end position="66"/>
    </location>
</feature>
<evidence type="ECO:0000256" key="2">
    <source>
        <dbReference type="ARBA" id="ARBA00022692"/>
    </source>
</evidence>
<gene>
    <name evidence="7" type="ORF">FAM09_29275</name>
</gene>
<feature type="transmembrane region" description="Helical" evidence="5">
    <location>
        <begin position="114"/>
        <end position="136"/>
    </location>
</feature>
<dbReference type="InterPro" id="IPR009908">
    <property type="entry name" value="Methylamine_util_MauE"/>
</dbReference>
<dbReference type="Pfam" id="PF07291">
    <property type="entry name" value="MauE"/>
    <property type="match status" value="1"/>
</dbReference>
<evidence type="ECO:0000256" key="1">
    <source>
        <dbReference type="ARBA" id="ARBA00004141"/>
    </source>
</evidence>